<dbReference type="Pfam" id="PF00999">
    <property type="entry name" value="Na_H_Exchanger"/>
    <property type="match status" value="1"/>
</dbReference>
<feature type="transmembrane region" description="Helical" evidence="10">
    <location>
        <begin position="151"/>
        <end position="174"/>
    </location>
</feature>
<evidence type="ECO:0000256" key="7">
    <source>
        <dbReference type="ARBA" id="ARBA00023065"/>
    </source>
</evidence>
<dbReference type="InterPro" id="IPR018422">
    <property type="entry name" value="Cation/H_exchanger_CPA1"/>
</dbReference>
<keyword evidence="10" id="KW-0050">Antiport</keyword>
<keyword evidence="5 10" id="KW-1133">Transmembrane helix</keyword>
<dbReference type="OrthoDB" id="9809206at2"/>
<dbReference type="Proteomes" id="UP000286268">
    <property type="component" value="Chromosome"/>
</dbReference>
<dbReference type="KEGG" id="cmah:C1I91_22950"/>
<dbReference type="GO" id="GO:0098719">
    <property type="term" value="P:sodium ion import across plasma membrane"/>
    <property type="evidence" value="ECO:0007669"/>
    <property type="project" value="TreeGrafter"/>
</dbReference>
<evidence type="ECO:0000256" key="6">
    <source>
        <dbReference type="ARBA" id="ARBA00023053"/>
    </source>
</evidence>
<feature type="transmembrane region" description="Helical" evidence="10">
    <location>
        <begin position="27"/>
        <end position="47"/>
    </location>
</feature>
<evidence type="ECO:0000313" key="12">
    <source>
        <dbReference type="EMBL" id="QAA34266.1"/>
    </source>
</evidence>
<dbReference type="NCBIfam" id="TIGR00831">
    <property type="entry name" value="a_cpa1"/>
    <property type="match status" value="1"/>
</dbReference>
<evidence type="ECO:0000256" key="5">
    <source>
        <dbReference type="ARBA" id="ARBA00022989"/>
    </source>
</evidence>
<dbReference type="InterPro" id="IPR004705">
    <property type="entry name" value="Cation/H_exchanger_CPA1_bac"/>
</dbReference>
<dbReference type="GO" id="GO:0051453">
    <property type="term" value="P:regulation of intracellular pH"/>
    <property type="evidence" value="ECO:0007669"/>
    <property type="project" value="TreeGrafter"/>
</dbReference>
<evidence type="ECO:0000256" key="8">
    <source>
        <dbReference type="ARBA" id="ARBA00023136"/>
    </source>
</evidence>
<dbReference type="InterPro" id="IPR006153">
    <property type="entry name" value="Cation/H_exchanger_TM"/>
</dbReference>
<evidence type="ECO:0000256" key="3">
    <source>
        <dbReference type="ARBA" id="ARBA00022475"/>
    </source>
</evidence>
<dbReference type="Gene3D" id="6.10.140.1330">
    <property type="match status" value="1"/>
</dbReference>
<feature type="transmembrane region" description="Helical" evidence="10">
    <location>
        <begin position="311"/>
        <end position="331"/>
    </location>
</feature>
<comment type="similarity">
    <text evidence="10">Belongs to the monovalent cation:proton antiporter 1 (CPA1) transporter (TC 2.A.36) family.</text>
</comment>
<dbReference type="EMBL" id="CP025746">
    <property type="protein sequence ID" value="QAA34266.1"/>
    <property type="molecule type" value="Genomic_DNA"/>
</dbReference>
<keyword evidence="4 10" id="KW-0812">Transmembrane</keyword>
<feature type="transmembrane region" description="Helical" evidence="10">
    <location>
        <begin position="110"/>
        <end position="130"/>
    </location>
</feature>
<keyword evidence="7 10" id="KW-0406">Ion transport</keyword>
<feature type="transmembrane region" description="Helical" evidence="10">
    <location>
        <begin position="84"/>
        <end position="104"/>
    </location>
</feature>
<feature type="domain" description="Cation/H+ exchanger transmembrane" evidence="11">
    <location>
        <begin position="11"/>
        <end position="414"/>
    </location>
</feature>
<evidence type="ECO:0000256" key="2">
    <source>
        <dbReference type="ARBA" id="ARBA00022448"/>
    </source>
</evidence>
<keyword evidence="2 10" id="KW-0813">Transport</keyword>
<feature type="transmembrane region" description="Helical" evidence="10">
    <location>
        <begin position="389"/>
        <end position="413"/>
    </location>
</feature>
<keyword evidence="8 10" id="KW-0472">Membrane</keyword>
<gene>
    <name evidence="12" type="ORF">C1I91_22950</name>
</gene>
<evidence type="ECO:0000256" key="1">
    <source>
        <dbReference type="ARBA" id="ARBA00004651"/>
    </source>
</evidence>
<comment type="function">
    <text evidence="10">Na(+)/H(+) antiporter that extrudes sodium in exchange for external protons.</text>
</comment>
<reference evidence="12 13" key="1">
    <citation type="submission" date="2018-01" db="EMBL/GenBank/DDBJ databases">
        <title>Genome Sequencing and Assembly of Anaerobacter polyendosporus strain CT4.</title>
        <authorList>
            <person name="Tachaapaikoon C."/>
            <person name="Sutheeworapong S."/>
            <person name="Jenjaroenpun P."/>
            <person name="Wongsurawat T."/>
            <person name="Nookeaw I."/>
            <person name="Cheawchanlertfa P."/>
            <person name="Kosugi A."/>
            <person name="Cheevadhanarak S."/>
            <person name="Ratanakhanokchai K."/>
        </authorList>
    </citation>
    <scope>NUCLEOTIDE SEQUENCE [LARGE SCALE GENOMIC DNA]</scope>
    <source>
        <strain evidence="12 13">CT4</strain>
    </source>
</reference>
<dbReference type="AlphaFoldDB" id="A0A3R5VB17"/>
<organism evidence="12 13">
    <name type="scientific">Clostridium manihotivorum</name>
    <dbReference type="NCBI Taxonomy" id="2320868"/>
    <lineage>
        <taxon>Bacteria</taxon>
        <taxon>Bacillati</taxon>
        <taxon>Bacillota</taxon>
        <taxon>Clostridia</taxon>
        <taxon>Eubacteriales</taxon>
        <taxon>Clostridiaceae</taxon>
        <taxon>Clostridium</taxon>
    </lineage>
</organism>
<dbReference type="RefSeq" id="WP_128214987.1">
    <property type="nucleotide sequence ID" value="NZ_CP025746.1"/>
</dbReference>
<dbReference type="PANTHER" id="PTHR10110">
    <property type="entry name" value="SODIUM/HYDROGEN EXCHANGER"/>
    <property type="match status" value="1"/>
</dbReference>
<dbReference type="GO" id="GO:0015386">
    <property type="term" value="F:potassium:proton antiporter activity"/>
    <property type="evidence" value="ECO:0007669"/>
    <property type="project" value="TreeGrafter"/>
</dbReference>
<comment type="subcellular location">
    <subcellularLocation>
        <location evidence="1 10">Cell membrane</location>
        <topology evidence="1 10">Multi-pass membrane protein</topology>
    </subcellularLocation>
</comment>
<keyword evidence="3 10" id="KW-1003">Cell membrane</keyword>
<evidence type="ECO:0000259" key="11">
    <source>
        <dbReference type="Pfam" id="PF00999"/>
    </source>
</evidence>
<evidence type="ECO:0000256" key="10">
    <source>
        <dbReference type="RuleBase" id="RU366002"/>
    </source>
</evidence>
<name>A0A3R5VB17_9CLOT</name>
<feature type="transmembrane region" description="Helical" evidence="10">
    <location>
        <begin position="274"/>
        <end position="299"/>
    </location>
</feature>
<feature type="transmembrane region" description="Helical" evidence="10">
    <location>
        <begin position="351"/>
        <end position="377"/>
    </location>
</feature>
<dbReference type="GO" id="GO:0005886">
    <property type="term" value="C:plasma membrane"/>
    <property type="evidence" value="ECO:0007669"/>
    <property type="project" value="UniProtKB-SubCell"/>
</dbReference>
<dbReference type="GO" id="GO:0015385">
    <property type="term" value="F:sodium:proton antiporter activity"/>
    <property type="evidence" value="ECO:0007669"/>
    <property type="project" value="InterPro"/>
</dbReference>
<proteinExistence type="inferred from homology"/>
<keyword evidence="9 10" id="KW-0739">Sodium transport</keyword>
<evidence type="ECO:0000313" key="13">
    <source>
        <dbReference type="Proteomes" id="UP000286268"/>
    </source>
</evidence>
<keyword evidence="6 10" id="KW-0915">Sodium</keyword>
<keyword evidence="13" id="KW-1185">Reference proteome</keyword>
<protein>
    <submittedName>
        <fullName evidence="12">Na+/H+ antiporter</fullName>
    </submittedName>
</protein>
<comment type="caution">
    <text evidence="10">Lacks conserved residue(s) required for the propagation of feature annotation.</text>
</comment>
<evidence type="ECO:0000256" key="9">
    <source>
        <dbReference type="ARBA" id="ARBA00023201"/>
    </source>
</evidence>
<accession>A0A3R5VB17</accession>
<dbReference type="PANTHER" id="PTHR10110:SF86">
    <property type="entry name" value="SODIUM_HYDROGEN EXCHANGER 7"/>
    <property type="match status" value="1"/>
</dbReference>
<feature type="transmembrane region" description="Helical" evidence="10">
    <location>
        <begin position="228"/>
        <end position="254"/>
    </location>
</feature>
<feature type="transmembrane region" description="Helical" evidence="10">
    <location>
        <begin position="180"/>
        <end position="207"/>
    </location>
</feature>
<sequence>MDIFIVVLILLLSIVVSNILSRLITFIPVPLIQITIGIILAILPTGIHMPLEPELFMVLFVAPLLYNDGKMTPKEELWKLKSPVFLMAFGLVFATVFIVGYIINLMIPNIPLSACFALAAILSPTDAVAVSSLSERIHLPSKIMTLLEGEALTNDASGLVTFRFAIAATVTGAFSFSNAAFSFFIISIGGFLIGAVLSLVIAQLTAFIRRLGLEDATFHVLMQLLTPFIIYLISEEIGVSGILAVVSAGILHSLQADYSEPIISKLKFVSRSTWAVLLFIINGLVFLILGLQVPAVMSVIFRDDTISNFKVLMYIIIISLSMILLRFLWVYSMWNEKWSEDECMEDKPNRFLNSLITALAGARGTITLAGAFSIPFYLDNGSSFPQRDLIIFICAGVILLTISIASFILPMVLSKETNEADNTNKSSHKALKQVMDAAIRLINDETNQENKLAASSLITVCEKIKNDNPINAENINLTIEDRKKERDIFLIGLNAERKEINRLLQDKKINPATVEKFEEAISKVESCLDKPPIIQTLTKIDLIRKALAKLIKKQLNINPINMKEVKRIKILTSKAAVEAIKTQINSENRNASLAVIDHYNEIIRRLNTINLGEISNDISKQRSRLHLKALQAERDEVQTLLENNEITRETASKLRRFINYMEATAIEEEVF</sequence>
<evidence type="ECO:0000256" key="4">
    <source>
        <dbReference type="ARBA" id="ARBA00022692"/>
    </source>
</evidence>